<dbReference type="PRINTS" id="PR00156">
    <property type="entry name" value="COPPERBLUE"/>
</dbReference>
<accession>A0A370U5M7</accession>
<comment type="subcellular location">
    <subcellularLocation>
        <location evidence="1">Periplasm</location>
    </subcellularLocation>
</comment>
<keyword evidence="5" id="KW-0249">Electron transport</keyword>
<comment type="cofactor">
    <cofactor evidence="8">
        <name>Cu cation</name>
        <dbReference type="ChEBI" id="CHEBI:23378"/>
    </cofactor>
    <text evidence="8">Binds 1 copper ion per subunit.</text>
</comment>
<evidence type="ECO:0000256" key="7">
    <source>
        <dbReference type="NCBIfam" id="TIGR02375"/>
    </source>
</evidence>
<keyword evidence="9" id="KW-0732">Signal</keyword>
<dbReference type="RefSeq" id="WP_115469240.1">
    <property type="nucleotide sequence ID" value="NZ_QKRA01000010.1"/>
</dbReference>
<feature type="binding site" evidence="8">
    <location>
        <position position="97"/>
    </location>
    <ligand>
        <name>Cu cation</name>
        <dbReference type="ChEBI" id="CHEBI:23378"/>
    </ligand>
</feature>
<feature type="signal peptide" evidence="9">
    <location>
        <begin position="1"/>
        <end position="21"/>
    </location>
</feature>
<keyword evidence="2" id="KW-0813">Transport</keyword>
<organism evidence="11 12">
    <name type="scientific">Marinomonas piezotolerans</name>
    <dbReference type="NCBI Taxonomy" id="2213058"/>
    <lineage>
        <taxon>Bacteria</taxon>
        <taxon>Pseudomonadati</taxon>
        <taxon>Pseudomonadota</taxon>
        <taxon>Gammaproteobacteria</taxon>
        <taxon>Oceanospirillales</taxon>
        <taxon>Oceanospirillaceae</taxon>
        <taxon>Marinomonas</taxon>
    </lineage>
</organism>
<name>A0A370U5M7_9GAMM</name>
<dbReference type="EMBL" id="QKRA01000010">
    <property type="protein sequence ID" value="RDL43089.1"/>
    <property type="molecule type" value="Genomic_DNA"/>
</dbReference>
<dbReference type="InterPro" id="IPR008972">
    <property type="entry name" value="Cupredoxin"/>
</dbReference>
<dbReference type="OrthoDB" id="9757546at2"/>
<dbReference type="NCBIfam" id="TIGR02375">
    <property type="entry name" value="pseudoazurin"/>
    <property type="match status" value="1"/>
</dbReference>
<dbReference type="InterPro" id="IPR002386">
    <property type="entry name" value="Amicyanin/Pseudoazurin"/>
</dbReference>
<keyword evidence="4" id="KW-0574">Periplasm</keyword>
<evidence type="ECO:0000256" key="4">
    <source>
        <dbReference type="ARBA" id="ARBA00022764"/>
    </source>
</evidence>
<sequence length="146" mass="16042">MRSSQLLTGIIILLLASAAQAKDWQVKMLSFGEQGPMVFEPAFLKANVGDTVTFIPTDPGHHVQSYLVPDGQEAWASKLNETYSITLVEEGVQLYYCPPHLVMGMVGIIQVGDAVNQAALDSAYENLRTRIALNPERVDQIVNQVK</sequence>
<evidence type="ECO:0000256" key="2">
    <source>
        <dbReference type="ARBA" id="ARBA00022448"/>
    </source>
</evidence>
<evidence type="ECO:0000256" key="9">
    <source>
        <dbReference type="SAM" id="SignalP"/>
    </source>
</evidence>
<evidence type="ECO:0000256" key="8">
    <source>
        <dbReference type="PIRSR" id="PIRSR602386-1"/>
    </source>
</evidence>
<proteinExistence type="predicted"/>
<feature type="binding site" evidence="8">
    <location>
        <position position="100"/>
    </location>
    <ligand>
        <name>Cu cation</name>
        <dbReference type="ChEBI" id="CHEBI:23378"/>
    </ligand>
</feature>
<feature type="domain" description="Blue (type 1) copper" evidence="10">
    <location>
        <begin position="28"/>
        <end position="111"/>
    </location>
</feature>
<feature type="binding site" evidence="8">
    <location>
        <position position="61"/>
    </location>
    <ligand>
        <name>Cu cation</name>
        <dbReference type="ChEBI" id="CHEBI:23378"/>
    </ligand>
</feature>
<evidence type="ECO:0000259" key="10">
    <source>
        <dbReference type="Pfam" id="PF00127"/>
    </source>
</evidence>
<dbReference type="Pfam" id="PF00127">
    <property type="entry name" value="Copper-bind"/>
    <property type="match status" value="1"/>
</dbReference>
<evidence type="ECO:0000256" key="1">
    <source>
        <dbReference type="ARBA" id="ARBA00004418"/>
    </source>
</evidence>
<evidence type="ECO:0000313" key="12">
    <source>
        <dbReference type="Proteomes" id="UP000254326"/>
    </source>
</evidence>
<dbReference type="InterPro" id="IPR012745">
    <property type="entry name" value="Pseudoazurin"/>
</dbReference>
<keyword evidence="6 8" id="KW-0186">Copper</keyword>
<dbReference type="AlphaFoldDB" id="A0A370U5M7"/>
<gene>
    <name evidence="11" type="ORF">DN730_16465</name>
</gene>
<feature type="chain" id="PRO_5016648477" description="Pseudoazurin" evidence="9">
    <location>
        <begin position="22"/>
        <end position="146"/>
    </location>
</feature>
<evidence type="ECO:0000313" key="11">
    <source>
        <dbReference type="EMBL" id="RDL43089.1"/>
    </source>
</evidence>
<dbReference type="Proteomes" id="UP000254326">
    <property type="component" value="Unassembled WGS sequence"/>
</dbReference>
<evidence type="ECO:0000256" key="6">
    <source>
        <dbReference type="ARBA" id="ARBA00023008"/>
    </source>
</evidence>
<comment type="caution">
    <text evidence="11">The sequence shown here is derived from an EMBL/GenBank/DDBJ whole genome shotgun (WGS) entry which is preliminary data.</text>
</comment>
<keyword evidence="12" id="KW-1185">Reference proteome</keyword>
<feature type="binding site" evidence="8">
    <location>
        <position position="105"/>
    </location>
    <ligand>
        <name>Cu cation</name>
        <dbReference type="ChEBI" id="CHEBI:23378"/>
    </ligand>
</feature>
<reference evidence="11 12" key="1">
    <citation type="submission" date="2018-06" db="EMBL/GenBank/DDBJ databases">
        <title>Marinomonas sp. YLB-05 draft genome sequence.</title>
        <authorList>
            <person name="Yu L."/>
            <person name="Tang X."/>
        </authorList>
    </citation>
    <scope>NUCLEOTIDE SEQUENCE [LARGE SCALE GENOMIC DNA]</scope>
    <source>
        <strain evidence="11 12">YLB-05</strain>
    </source>
</reference>
<dbReference type="GO" id="GO:0042597">
    <property type="term" value="C:periplasmic space"/>
    <property type="evidence" value="ECO:0007669"/>
    <property type="project" value="UniProtKB-SubCell"/>
</dbReference>
<dbReference type="SUPFAM" id="SSF49503">
    <property type="entry name" value="Cupredoxins"/>
    <property type="match status" value="1"/>
</dbReference>
<evidence type="ECO:0000256" key="5">
    <source>
        <dbReference type="ARBA" id="ARBA00022982"/>
    </source>
</evidence>
<dbReference type="GO" id="GO:0005507">
    <property type="term" value="F:copper ion binding"/>
    <property type="evidence" value="ECO:0007669"/>
    <property type="project" value="UniProtKB-UniRule"/>
</dbReference>
<keyword evidence="3 8" id="KW-0479">Metal-binding</keyword>
<protein>
    <recommendedName>
        <fullName evidence="7">Pseudoazurin</fullName>
    </recommendedName>
</protein>
<dbReference type="InterPro" id="IPR001235">
    <property type="entry name" value="Copper_blue_Plastocyanin"/>
</dbReference>
<dbReference type="GO" id="GO:0009055">
    <property type="term" value="F:electron transfer activity"/>
    <property type="evidence" value="ECO:0007669"/>
    <property type="project" value="InterPro"/>
</dbReference>
<evidence type="ECO:0000256" key="3">
    <source>
        <dbReference type="ARBA" id="ARBA00022723"/>
    </source>
</evidence>
<dbReference type="PRINTS" id="PR00155">
    <property type="entry name" value="AMICYANIN"/>
</dbReference>
<dbReference type="Gene3D" id="2.60.40.420">
    <property type="entry name" value="Cupredoxins - blue copper proteins"/>
    <property type="match status" value="1"/>
</dbReference>
<dbReference type="InterPro" id="IPR000923">
    <property type="entry name" value="BlueCu_1"/>
</dbReference>